<keyword evidence="3" id="KW-0675">Receptor</keyword>
<evidence type="ECO:0000313" key="5">
    <source>
        <dbReference type="Proteomes" id="UP000648187"/>
    </source>
</evidence>
<evidence type="ECO:0000256" key="3">
    <source>
        <dbReference type="ARBA" id="ARBA00023170"/>
    </source>
</evidence>
<feature type="non-terminal residue" evidence="4">
    <location>
        <position position="1"/>
    </location>
</feature>
<proteinExistence type="predicted"/>
<organism evidence="4 5">
    <name type="scientific">Spodoptera exigua</name>
    <name type="common">Beet armyworm</name>
    <name type="synonym">Noctua fulgens</name>
    <dbReference type="NCBI Taxonomy" id="7107"/>
    <lineage>
        <taxon>Eukaryota</taxon>
        <taxon>Metazoa</taxon>
        <taxon>Ecdysozoa</taxon>
        <taxon>Arthropoda</taxon>
        <taxon>Hexapoda</taxon>
        <taxon>Insecta</taxon>
        <taxon>Pterygota</taxon>
        <taxon>Neoptera</taxon>
        <taxon>Endopterygota</taxon>
        <taxon>Lepidoptera</taxon>
        <taxon>Glossata</taxon>
        <taxon>Ditrysia</taxon>
        <taxon>Noctuoidea</taxon>
        <taxon>Noctuidae</taxon>
        <taxon>Amphipyrinae</taxon>
        <taxon>Spodoptera</taxon>
    </lineage>
</organism>
<dbReference type="SUPFAM" id="SSF48508">
    <property type="entry name" value="Nuclear receptor ligand-binding domain"/>
    <property type="match status" value="1"/>
</dbReference>
<dbReference type="AlphaFoldDB" id="A0A835L078"/>
<gene>
    <name evidence="4" type="ORF">HW555_012991</name>
</gene>
<evidence type="ECO:0000256" key="1">
    <source>
        <dbReference type="ARBA" id="ARBA00023015"/>
    </source>
</evidence>
<reference evidence="4" key="1">
    <citation type="submission" date="2020-08" db="EMBL/GenBank/DDBJ databases">
        <title>Spodoptera exigua strain:BAW_Kor-Di-RS1 Genome sequencing and assembly.</title>
        <authorList>
            <person name="Kim J."/>
            <person name="Nam H.Y."/>
            <person name="Kwon M."/>
            <person name="Choi J.H."/>
            <person name="Cho S.R."/>
            <person name="Kim G.-H."/>
        </authorList>
    </citation>
    <scope>NUCLEOTIDE SEQUENCE</scope>
    <source>
        <strain evidence="4">BAW_Kor-Di-RS1</strain>
        <tissue evidence="4">Whole-body</tissue>
    </source>
</reference>
<evidence type="ECO:0000256" key="2">
    <source>
        <dbReference type="ARBA" id="ARBA00023163"/>
    </source>
</evidence>
<keyword evidence="2" id="KW-0804">Transcription</keyword>
<name>A0A835L078_SPOEX</name>
<dbReference type="InterPro" id="IPR035500">
    <property type="entry name" value="NHR-like_dom_sf"/>
</dbReference>
<keyword evidence="5" id="KW-1185">Reference proteome</keyword>
<sequence length="75" mass="8554">GVPDFLTRKLQDYQIKVLRSLRATVQDEDRLATLLLQLPVLRTFSGPFLEDVFFVGFVGDVSIDDVIPYLLNAER</sequence>
<keyword evidence="1" id="KW-0805">Transcription regulation</keyword>
<evidence type="ECO:0000313" key="4">
    <source>
        <dbReference type="EMBL" id="KAF9406750.1"/>
    </source>
</evidence>
<dbReference type="EMBL" id="JACKWZ010000553">
    <property type="protein sequence ID" value="KAF9406750.1"/>
    <property type="molecule type" value="Genomic_DNA"/>
</dbReference>
<dbReference type="Proteomes" id="UP000648187">
    <property type="component" value="Unassembled WGS sequence"/>
</dbReference>
<protein>
    <submittedName>
        <fullName evidence="4">Uncharacterized protein</fullName>
    </submittedName>
</protein>
<comment type="caution">
    <text evidence="4">The sequence shown here is derived from an EMBL/GenBank/DDBJ whole genome shotgun (WGS) entry which is preliminary data.</text>
</comment>
<dbReference type="Gene3D" id="1.10.565.10">
    <property type="entry name" value="Retinoid X Receptor"/>
    <property type="match status" value="1"/>
</dbReference>
<accession>A0A835L078</accession>